<accession>A0AAN6WPJ1</accession>
<reference evidence="1" key="2">
    <citation type="submission" date="2023-05" db="EMBL/GenBank/DDBJ databases">
        <authorList>
            <consortium name="Lawrence Berkeley National Laboratory"/>
            <person name="Steindorff A."/>
            <person name="Hensen N."/>
            <person name="Bonometti L."/>
            <person name="Westerberg I."/>
            <person name="Brannstrom I.O."/>
            <person name="Guillou S."/>
            <person name="Cros-Aarteil S."/>
            <person name="Calhoun S."/>
            <person name="Haridas S."/>
            <person name="Kuo A."/>
            <person name="Mondo S."/>
            <person name="Pangilinan J."/>
            <person name="Riley R."/>
            <person name="Labutti K."/>
            <person name="Andreopoulos B."/>
            <person name="Lipzen A."/>
            <person name="Chen C."/>
            <person name="Yanf M."/>
            <person name="Daum C."/>
            <person name="Ng V."/>
            <person name="Clum A."/>
            <person name="Ohm R."/>
            <person name="Martin F."/>
            <person name="Silar P."/>
            <person name="Natvig D."/>
            <person name="Lalanne C."/>
            <person name="Gautier V."/>
            <person name="Ament-Velasquez S.L."/>
            <person name="Kruys A."/>
            <person name="Hutchinson M.I."/>
            <person name="Powell A.J."/>
            <person name="Barry K."/>
            <person name="Miller A.N."/>
            <person name="Grigoriev I.V."/>
            <person name="Debuchy R."/>
            <person name="Gladieux P."/>
            <person name="Thoren M.H."/>
            <person name="Johannesson H."/>
        </authorList>
    </citation>
    <scope>NUCLEOTIDE SEQUENCE</scope>
    <source>
        <strain evidence="1">PSN309</strain>
    </source>
</reference>
<dbReference type="Proteomes" id="UP001302126">
    <property type="component" value="Unassembled WGS sequence"/>
</dbReference>
<evidence type="ECO:0000313" key="1">
    <source>
        <dbReference type="EMBL" id="KAK4185075.1"/>
    </source>
</evidence>
<comment type="caution">
    <text evidence="1">The sequence shown here is derived from an EMBL/GenBank/DDBJ whole genome shotgun (WGS) entry which is preliminary data.</text>
</comment>
<gene>
    <name evidence="1" type="ORF">QBC35DRAFT_31398</name>
</gene>
<proteinExistence type="predicted"/>
<reference evidence="1" key="1">
    <citation type="journal article" date="2023" name="Mol. Phylogenet. Evol.">
        <title>Genome-scale phylogeny and comparative genomics of the fungal order Sordariales.</title>
        <authorList>
            <person name="Hensen N."/>
            <person name="Bonometti L."/>
            <person name="Westerberg I."/>
            <person name="Brannstrom I.O."/>
            <person name="Guillou S."/>
            <person name="Cros-Aarteil S."/>
            <person name="Calhoun S."/>
            <person name="Haridas S."/>
            <person name="Kuo A."/>
            <person name="Mondo S."/>
            <person name="Pangilinan J."/>
            <person name="Riley R."/>
            <person name="LaButti K."/>
            <person name="Andreopoulos B."/>
            <person name="Lipzen A."/>
            <person name="Chen C."/>
            <person name="Yan M."/>
            <person name="Daum C."/>
            <person name="Ng V."/>
            <person name="Clum A."/>
            <person name="Steindorff A."/>
            <person name="Ohm R.A."/>
            <person name="Martin F."/>
            <person name="Silar P."/>
            <person name="Natvig D.O."/>
            <person name="Lalanne C."/>
            <person name="Gautier V."/>
            <person name="Ament-Velasquez S.L."/>
            <person name="Kruys A."/>
            <person name="Hutchinson M.I."/>
            <person name="Powell A.J."/>
            <person name="Barry K."/>
            <person name="Miller A.N."/>
            <person name="Grigoriev I.V."/>
            <person name="Debuchy R."/>
            <person name="Gladieux P."/>
            <person name="Hiltunen Thoren M."/>
            <person name="Johannesson H."/>
        </authorList>
    </citation>
    <scope>NUCLEOTIDE SEQUENCE</scope>
    <source>
        <strain evidence="1">PSN309</strain>
    </source>
</reference>
<name>A0AAN6WPJ1_9PEZI</name>
<sequence>MLATWMVIFSNSRCIDTSRVHLTDSCEQENLTRLVTSCRSSTMPSSGPHLAVPSVQYKGSHQRSTPRREPVLQEIPGKFISVHKLNSLLNEKFPSGNYDVDLDQNVYKIRAPRRICRDPFLKWKMVKNHATI</sequence>
<dbReference type="EMBL" id="MU864463">
    <property type="protein sequence ID" value="KAK4185075.1"/>
    <property type="molecule type" value="Genomic_DNA"/>
</dbReference>
<protein>
    <submittedName>
        <fullName evidence="1">Uncharacterized protein</fullName>
    </submittedName>
</protein>
<organism evidence="1 2">
    <name type="scientific">Podospora australis</name>
    <dbReference type="NCBI Taxonomy" id="1536484"/>
    <lineage>
        <taxon>Eukaryota</taxon>
        <taxon>Fungi</taxon>
        <taxon>Dikarya</taxon>
        <taxon>Ascomycota</taxon>
        <taxon>Pezizomycotina</taxon>
        <taxon>Sordariomycetes</taxon>
        <taxon>Sordariomycetidae</taxon>
        <taxon>Sordariales</taxon>
        <taxon>Podosporaceae</taxon>
        <taxon>Podospora</taxon>
    </lineage>
</organism>
<dbReference type="AlphaFoldDB" id="A0AAN6WPJ1"/>
<evidence type="ECO:0000313" key="2">
    <source>
        <dbReference type="Proteomes" id="UP001302126"/>
    </source>
</evidence>
<keyword evidence="2" id="KW-1185">Reference proteome</keyword>